<feature type="transmembrane region" description="Helical" evidence="1">
    <location>
        <begin position="75"/>
        <end position="92"/>
    </location>
</feature>
<keyword evidence="1" id="KW-1133">Transmembrane helix</keyword>
<evidence type="ECO:0000313" key="2">
    <source>
        <dbReference type="Proteomes" id="UP000036681"/>
    </source>
</evidence>
<name>A0A0M3IQJ7_ASCLU</name>
<reference evidence="3" key="1">
    <citation type="submission" date="2017-02" db="UniProtKB">
        <authorList>
            <consortium name="WormBaseParasite"/>
        </authorList>
    </citation>
    <scope>IDENTIFICATION</scope>
</reference>
<evidence type="ECO:0000256" key="1">
    <source>
        <dbReference type="SAM" id="Phobius"/>
    </source>
</evidence>
<dbReference type="InterPro" id="IPR013783">
    <property type="entry name" value="Ig-like_fold"/>
</dbReference>
<accession>A0A0M3IQJ7</accession>
<evidence type="ECO:0000313" key="3">
    <source>
        <dbReference type="WBParaSite" id="ALUE_0002102501-mRNA-1"/>
    </source>
</evidence>
<keyword evidence="1" id="KW-0812">Transmembrane</keyword>
<keyword evidence="1" id="KW-0472">Membrane</keyword>
<dbReference type="Gene3D" id="2.60.40.10">
    <property type="entry name" value="Immunoglobulins"/>
    <property type="match status" value="1"/>
</dbReference>
<dbReference type="Proteomes" id="UP000036681">
    <property type="component" value="Unplaced"/>
</dbReference>
<dbReference type="InterPro" id="IPR036179">
    <property type="entry name" value="Ig-like_dom_sf"/>
</dbReference>
<dbReference type="AlphaFoldDB" id="A0A0M3IQJ7"/>
<keyword evidence="2" id="KW-1185">Reference proteome</keyword>
<sequence length="93" mass="10579">TKSAYHQKKFHNFYQLKIADIDKSNAGKYTCESNAFGSGTLRKTFTVVVEKEKRVASIIPQQNRKSISHSPRPKLASLLIFLVFYLCINTVVD</sequence>
<dbReference type="SUPFAM" id="SSF48726">
    <property type="entry name" value="Immunoglobulin"/>
    <property type="match status" value="1"/>
</dbReference>
<dbReference type="WBParaSite" id="ALUE_0002102501-mRNA-1">
    <property type="protein sequence ID" value="ALUE_0002102501-mRNA-1"/>
    <property type="gene ID" value="ALUE_0002102501"/>
</dbReference>
<proteinExistence type="predicted"/>
<organism evidence="2 3">
    <name type="scientific">Ascaris lumbricoides</name>
    <name type="common">Giant roundworm</name>
    <dbReference type="NCBI Taxonomy" id="6252"/>
    <lineage>
        <taxon>Eukaryota</taxon>
        <taxon>Metazoa</taxon>
        <taxon>Ecdysozoa</taxon>
        <taxon>Nematoda</taxon>
        <taxon>Chromadorea</taxon>
        <taxon>Rhabditida</taxon>
        <taxon>Spirurina</taxon>
        <taxon>Ascaridomorpha</taxon>
        <taxon>Ascaridoidea</taxon>
        <taxon>Ascarididae</taxon>
        <taxon>Ascaris</taxon>
    </lineage>
</organism>
<protein>
    <submittedName>
        <fullName evidence="3">Ig-like domain-containing protein</fullName>
    </submittedName>
</protein>